<evidence type="ECO:0000259" key="2">
    <source>
        <dbReference type="Pfam" id="PF01833"/>
    </source>
</evidence>
<keyword evidence="1" id="KW-0732">Signal</keyword>
<dbReference type="Proteomes" id="UP000288216">
    <property type="component" value="Unassembled WGS sequence"/>
</dbReference>
<proteinExistence type="predicted"/>
<evidence type="ECO:0000313" key="3">
    <source>
        <dbReference type="EMBL" id="GCB83006.1"/>
    </source>
</evidence>
<feature type="domain" description="IPT/TIG" evidence="2">
    <location>
        <begin position="4"/>
        <end position="71"/>
    </location>
</feature>
<organism evidence="3 4">
    <name type="scientific">Scyliorhinus torazame</name>
    <name type="common">Cloudy catshark</name>
    <name type="synonym">Catulus torazame</name>
    <dbReference type="NCBI Taxonomy" id="75743"/>
    <lineage>
        <taxon>Eukaryota</taxon>
        <taxon>Metazoa</taxon>
        <taxon>Chordata</taxon>
        <taxon>Craniata</taxon>
        <taxon>Vertebrata</taxon>
        <taxon>Chondrichthyes</taxon>
        <taxon>Elasmobranchii</taxon>
        <taxon>Galeomorphii</taxon>
        <taxon>Galeoidea</taxon>
        <taxon>Carcharhiniformes</taxon>
        <taxon>Scyliorhinidae</taxon>
        <taxon>Scyliorhinus</taxon>
    </lineage>
</organism>
<dbReference type="STRING" id="75743.A0A401QCC4"/>
<dbReference type="InterPro" id="IPR013783">
    <property type="entry name" value="Ig-like_fold"/>
</dbReference>
<gene>
    <name evidence="3" type="ORF">scyTo_0024036</name>
</gene>
<dbReference type="Pfam" id="PF01833">
    <property type="entry name" value="TIG"/>
    <property type="match status" value="3"/>
</dbReference>
<dbReference type="CDD" id="cd00603">
    <property type="entry name" value="IPT_PCSR"/>
    <property type="match status" value="3"/>
</dbReference>
<accession>A0A401QCC4</accession>
<protein>
    <recommendedName>
        <fullName evidence="2">IPT/TIG domain-containing protein</fullName>
    </recommendedName>
</protein>
<dbReference type="Gene3D" id="2.60.40.10">
    <property type="entry name" value="Immunoglobulins"/>
    <property type="match status" value="3"/>
</dbReference>
<evidence type="ECO:0000256" key="1">
    <source>
        <dbReference type="ARBA" id="ARBA00022729"/>
    </source>
</evidence>
<dbReference type="OrthoDB" id="120976at2759"/>
<dbReference type="PANTHER" id="PTHR46769:SF3">
    <property type="entry name" value="FIBROCYSTIN-L"/>
    <property type="match status" value="1"/>
</dbReference>
<dbReference type="InterPro" id="IPR014756">
    <property type="entry name" value="Ig_E-set"/>
</dbReference>
<dbReference type="OMA" id="NDVEETC"/>
<sequence length="191" mass="19837">VSESTITIVGSGFGSVASDVTISIDNVLCNVTTINDSRVECVVGPHAGGTFPIALKHVRRGFAATWLSFHYQFNITSVSPPEGGFGGGLMLAIRGVGFDQQKSQVFVCDGECRVIPSASDSSTLSCQVPLNNGTEPQLTCNVQVVNGKDSSQLPDSFTYRSALTPVIANINPHRGGTAGGTKLTITGTGFG</sequence>
<dbReference type="SUPFAM" id="SSF81296">
    <property type="entry name" value="E set domains"/>
    <property type="match status" value="2"/>
</dbReference>
<dbReference type="EMBL" id="BFAA01037979">
    <property type="protein sequence ID" value="GCB83006.1"/>
    <property type="molecule type" value="Genomic_DNA"/>
</dbReference>
<feature type="domain" description="IPT/TIG" evidence="2">
    <location>
        <begin position="165"/>
        <end position="190"/>
    </location>
</feature>
<dbReference type="InterPro" id="IPR002909">
    <property type="entry name" value="IPT_dom"/>
</dbReference>
<feature type="non-terminal residue" evidence="3">
    <location>
        <position position="1"/>
    </location>
</feature>
<dbReference type="FunFam" id="2.60.40.10:FF:001316">
    <property type="entry name" value="PKHD1 like 1"/>
    <property type="match status" value="1"/>
</dbReference>
<keyword evidence="4" id="KW-1185">Reference proteome</keyword>
<dbReference type="PANTHER" id="PTHR46769">
    <property type="entry name" value="POLYCYSTIC KIDNEY AND HEPATIC DISEASE 1 (AUTOSOMAL RECESSIVE)-LIKE 1"/>
    <property type="match status" value="1"/>
</dbReference>
<reference evidence="3 4" key="1">
    <citation type="journal article" date="2018" name="Nat. Ecol. Evol.">
        <title>Shark genomes provide insights into elasmobranch evolution and the origin of vertebrates.</title>
        <authorList>
            <person name="Hara Y"/>
            <person name="Yamaguchi K"/>
            <person name="Onimaru K"/>
            <person name="Kadota M"/>
            <person name="Koyanagi M"/>
            <person name="Keeley SD"/>
            <person name="Tatsumi K"/>
            <person name="Tanaka K"/>
            <person name="Motone F"/>
            <person name="Kageyama Y"/>
            <person name="Nozu R"/>
            <person name="Adachi N"/>
            <person name="Nishimura O"/>
            <person name="Nakagawa R"/>
            <person name="Tanegashima C"/>
            <person name="Kiyatake I"/>
            <person name="Matsumoto R"/>
            <person name="Murakumo K"/>
            <person name="Nishida K"/>
            <person name="Terakita A"/>
            <person name="Kuratani S"/>
            <person name="Sato K"/>
            <person name="Hyodo S Kuraku.S."/>
        </authorList>
    </citation>
    <scope>NUCLEOTIDE SEQUENCE [LARGE SCALE GENOMIC DNA]</scope>
</reference>
<name>A0A401QCC4_SCYTO</name>
<dbReference type="InterPro" id="IPR052387">
    <property type="entry name" value="Fibrocystin"/>
</dbReference>
<feature type="non-terminal residue" evidence="3">
    <location>
        <position position="191"/>
    </location>
</feature>
<feature type="domain" description="IPT/TIG" evidence="2">
    <location>
        <begin position="75"/>
        <end position="159"/>
    </location>
</feature>
<dbReference type="AlphaFoldDB" id="A0A401QCC4"/>
<comment type="caution">
    <text evidence="3">The sequence shown here is derived from an EMBL/GenBank/DDBJ whole genome shotgun (WGS) entry which is preliminary data.</text>
</comment>
<evidence type="ECO:0000313" key="4">
    <source>
        <dbReference type="Proteomes" id="UP000288216"/>
    </source>
</evidence>